<name>A0A0M0JF36_9EUKA</name>
<dbReference type="Proteomes" id="UP000037460">
    <property type="component" value="Unassembled WGS sequence"/>
</dbReference>
<feature type="region of interest" description="Disordered" evidence="1">
    <location>
        <begin position="196"/>
        <end position="251"/>
    </location>
</feature>
<feature type="non-terminal residue" evidence="2">
    <location>
        <position position="452"/>
    </location>
</feature>
<proteinExistence type="predicted"/>
<reference evidence="3" key="1">
    <citation type="journal article" date="2015" name="PLoS Genet.">
        <title>Genome Sequence and Transcriptome Analyses of Chrysochromulina tobin: Metabolic Tools for Enhanced Algal Fitness in the Prominent Order Prymnesiales (Haptophyceae).</title>
        <authorList>
            <person name="Hovde B.T."/>
            <person name="Deodato C.R."/>
            <person name="Hunsperger H.M."/>
            <person name="Ryken S.A."/>
            <person name="Yost W."/>
            <person name="Jha R.K."/>
            <person name="Patterson J."/>
            <person name="Monnat R.J. Jr."/>
            <person name="Barlow S.B."/>
            <person name="Starkenburg S.R."/>
            <person name="Cattolico R.A."/>
        </authorList>
    </citation>
    <scope>NUCLEOTIDE SEQUENCE</scope>
    <source>
        <strain evidence="3">CCMP291</strain>
    </source>
</reference>
<evidence type="ECO:0000313" key="2">
    <source>
        <dbReference type="EMBL" id="KOO24957.1"/>
    </source>
</evidence>
<gene>
    <name evidence="2" type="ORF">Ctob_002453</name>
</gene>
<protein>
    <submittedName>
        <fullName evidence="2">Uncharacterized protein</fullName>
    </submittedName>
</protein>
<evidence type="ECO:0000256" key="1">
    <source>
        <dbReference type="SAM" id="MobiDB-lite"/>
    </source>
</evidence>
<accession>A0A0M0JF36</accession>
<sequence>MHKIRFPPAPLSCSLPFPRAVAITRSRRRGLPFRAMLRVNVRFASPVRGRWTARDTHNNLSQGLQASLTGARVSHVSKHVPGRIHGPVASDERVALGAAEHLLVDAMVNAPRPRAGGLEAPPGDPMVARHVRVGGHEPSPLDRSPRHLLVSRRGCVRPLAAAATLDHLRVREGVCEGRICREELFDEHVQDVEGQPAVEDRVHGSVLGRAAERRGRGSRRSASERWASGRPKPMQQPSQSFGHSAQRPPSDLGEQKIMACRAQQHPSEGRWRRTSLQRTAEARDYAIVEEPQPLVIALEPRPAGVARARGLPLRPVAARRTENSAHARRGAVQGRPQIRSDGPCRWTGEEGREVGCDDCEARKSRVRKVGRGHREGNRDERSDDRVPNCAASDELRHLDEQVYREGRGCANCYGLPGVPVEDHQCGERASTGDNGKAQQPQCLWHPTRHKSI</sequence>
<comment type="caution">
    <text evidence="2">The sequence shown here is derived from an EMBL/GenBank/DDBJ whole genome shotgun (WGS) entry which is preliminary data.</text>
</comment>
<feature type="region of interest" description="Disordered" evidence="1">
    <location>
        <begin position="320"/>
        <end position="352"/>
    </location>
</feature>
<dbReference type="AlphaFoldDB" id="A0A0M0JF36"/>
<organism evidence="2 3">
    <name type="scientific">Chrysochromulina tobinii</name>
    <dbReference type="NCBI Taxonomy" id="1460289"/>
    <lineage>
        <taxon>Eukaryota</taxon>
        <taxon>Haptista</taxon>
        <taxon>Haptophyta</taxon>
        <taxon>Prymnesiophyceae</taxon>
        <taxon>Prymnesiales</taxon>
        <taxon>Chrysochromulinaceae</taxon>
        <taxon>Chrysochromulina</taxon>
    </lineage>
</organism>
<evidence type="ECO:0000313" key="3">
    <source>
        <dbReference type="Proteomes" id="UP000037460"/>
    </source>
</evidence>
<dbReference type="EMBL" id="JWZX01003033">
    <property type="protein sequence ID" value="KOO24957.1"/>
    <property type="molecule type" value="Genomic_DNA"/>
</dbReference>
<feature type="compositionally biased region" description="Polar residues" evidence="1">
    <location>
        <begin position="431"/>
        <end position="441"/>
    </location>
</feature>
<keyword evidence="3" id="KW-1185">Reference proteome</keyword>
<feature type="region of interest" description="Disordered" evidence="1">
    <location>
        <begin position="427"/>
        <end position="452"/>
    </location>
</feature>